<keyword evidence="9" id="KW-0808">Transferase</keyword>
<evidence type="ECO:0000259" key="8">
    <source>
        <dbReference type="Pfam" id="PF00266"/>
    </source>
</evidence>
<dbReference type="InterPro" id="IPR024169">
    <property type="entry name" value="SP_NH2Trfase/AEP_transaminase"/>
</dbReference>
<feature type="modified residue" description="N6-(pyridoxal phosphate)lysine" evidence="5">
    <location>
        <position position="193"/>
    </location>
</feature>
<dbReference type="EMBL" id="VBWP01000009">
    <property type="protein sequence ID" value="TLG72136.1"/>
    <property type="molecule type" value="Genomic_DNA"/>
</dbReference>
<dbReference type="InterPro" id="IPR015424">
    <property type="entry name" value="PyrdxlP-dep_Trfase"/>
</dbReference>
<evidence type="ECO:0000256" key="7">
    <source>
        <dbReference type="RuleBase" id="RU004504"/>
    </source>
</evidence>
<keyword evidence="3 5" id="KW-0663">Pyridoxal phosphate</keyword>
<dbReference type="PANTHER" id="PTHR21152:SF40">
    <property type="entry name" value="ALANINE--GLYOXYLATE AMINOTRANSFERASE"/>
    <property type="match status" value="1"/>
</dbReference>
<dbReference type="InterPro" id="IPR015422">
    <property type="entry name" value="PyrdxlP-dep_Trfase_small"/>
</dbReference>
<dbReference type="Proteomes" id="UP000306912">
    <property type="component" value="Unassembled WGS sequence"/>
</dbReference>
<dbReference type="RefSeq" id="WP_138191910.1">
    <property type="nucleotide sequence ID" value="NZ_VBWP01000009.1"/>
</dbReference>
<protein>
    <submittedName>
        <fullName evidence="9">Alanine--glyoxylate aminotransferase family protein</fullName>
    </submittedName>
</protein>
<dbReference type="GO" id="GO:0019265">
    <property type="term" value="P:glycine biosynthetic process, by transamination of glyoxylate"/>
    <property type="evidence" value="ECO:0007669"/>
    <property type="project" value="TreeGrafter"/>
</dbReference>
<dbReference type="InterPro" id="IPR015421">
    <property type="entry name" value="PyrdxlP-dep_Trfase_major"/>
</dbReference>
<dbReference type="InterPro" id="IPR000192">
    <property type="entry name" value="Aminotrans_V_dom"/>
</dbReference>
<feature type="domain" description="Aminotransferase class V" evidence="8">
    <location>
        <begin position="29"/>
        <end position="330"/>
    </location>
</feature>
<dbReference type="PANTHER" id="PTHR21152">
    <property type="entry name" value="AMINOTRANSFERASE CLASS V"/>
    <property type="match status" value="1"/>
</dbReference>
<dbReference type="Pfam" id="PF00266">
    <property type="entry name" value="Aminotran_5"/>
    <property type="match status" value="1"/>
</dbReference>
<dbReference type="Gene3D" id="3.40.640.10">
    <property type="entry name" value="Type I PLP-dependent aspartate aminotransferase-like (Major domain)"/>
    <property type="match status" value="1"/>
</dbReference>
<dbReference type="FunCoup" id="A0A5R8QAK1">
    <property type="interactions" value="308"/>
</dbReference>
<sequence>MARNRLIMAPGPTNIPDEYMEELALEFPHHRTQEFAVLLANLENNLKKIIKLANGEVVIFTSSGSGAMESTVANFFVTGDTVLVIDIGFFGQRYKAMCETFGLHVIHLPYPPGETYQLEDVRAALAAHPEIKAVYVTHHETSTGVLNDLQALGELIKPLDDTLLITDSISGLVIHPFDMDAWGIDAVAGGSQKGFLVPPGLSFVGLSQKALGKIARATTPRFYWDYRQMIELAKKGQTPSTPAINLMKAMLRSSNDLLAQGLESVWQHHYQLRQYLESKMLAMGYTLGVTDEAIRGNVIVPINLQPGMDSLAICRELESEHGIITIYGLGEKMHSMLRIGVIGPLNATDIDQFSDALAKVTKKLYNY</sequence>
<reference evidence="9 10" key="1">
    <citation type="submission" date="2019-05" db="EMBL/GenBank/DDBJ databases">
        <title>Culicoidintestinum kansasii gen. nov., sp. nov. from the gastrointestinal tract of the biting midge, Culicoides sonorensis.</title>
        <authorList>
            <person name="Neupane S."/>
            <person name="Ghosh A."/>
            <person name="Gunther S."/>
            <person name="Martin K."/>
            <person name="Zurek L."/>
        </authorList>
    </citation>
    <scope>NUCLEOTIDE SEQUENCE [LARGE SCALE GENOMIC DNA]</scope>
    <source>
        <strain evidence="9 10">CS-1</strain>
    </source>
</reference>
<proteinExistence type="inferred from homology"/>
<keyword evidence="9" id="KW-0032">Aminotransferase</keyword>
<comment type="cofactor">
    <cofactor evidence="1 5 7">
        <name>pyridoxal 5'-phosphate</name>
        <dbReference type="ChEBI" id="CHEBI:597326"/>
    </cofactor>
</comment>
<name>A0A5R8QAK1_9FIRM</name>
<dbReference type="PROSITE" id="PS00595">
    <property type="entry name" value="AA_TRANSFER_CLASS_5"/>
    <property type="match status" value="1"/>
</dbReference>
<organism evidence="9 10">
    <name type="scientific">Culicoidibacter larvae</name>
    <dbReference type="NCBI Taxonomy" id="2579976"/>
    <lineage>
        <taxon>Bacteria</taxon>
        <taxon>Bacillati</taxon>
        <taxon>Bacillota</taxon>
        <taxon>Culicoidibacteria</taxon>
        <taxon>Culicoidibacterales</taxon>
        <taxon>Culicoidibacteraceae</taxon>
        <taxon>Culicoidibacter</taxon>
    </lineage>
</organism>
<dbReference type="GO" id="GO:0008453">
    <property type="term" value="F:alanine-glyoxylate transaminase activity"/>
    <property type="evidence" value="ECO:0007669"/>
    <property type="project" value="TreeGrafter"/>
</dbReference>
<evidence type="ECO:0000313" key="10">
    <source>
        <dbReference type="Proteomes" id="UP000306912"/>
    </source>
</evidence>
<comment type="similarity">
    <text evidence="2 6">Belongs to the class-V pyridoxal-phosphate-dependent aminotransferase family.</text>
</comment>
<evidence type="ECO:0000256" key="2">
    <source>
        <dbReference type="ARBA" id="ARBA00009236"/>
    </source>
</evidence>
<evidence type="ECO:0000256" key="5">
    <source>
        <dbReference type="PIRSR" id="PIRSR000524-50"/>
    </source>
</evidence>
<evidence type="ECO:0000256" key="1">
    <source>
        <dbReference type="ARBA" id="ARBA00001933"/>
    </source>
</evidence>
<dbReference type="SUPFAM" id="SSF53383">
    <property type="entry name" value="PLP-dependent transferases"/>
    <property type="match status" value="1"/>
</dbReference>
<dbReference type="GO" id="GO:0004760">
    <property type="term" value="F:L-serine-pyruvate transaminase activity"/>
    <property type="evidence" value="ECO:0007669"/>
    <property type="project" value="TreeGrafter"/>
</dbReference>
<evidence type="ECO:0000313" key="9">
    <source>
        <dbReference type="EMBL" id="TLG72136.1"/>
    </source>
</evidence>
<dbReference type="InterPro" id="IPR020578">
    <property type="entry name" value="Aminotrans_V_PyrdxlP_BS"/>
</dbReference>
<comment type="caution">
    <text evidence="9">The sequence shown here is derived from an EMBL/GenBank/DDBJ whole genome shotgun (WGS) entry which is preliminary data.</text>
</comment>
<dbReference type="InParanoid" id="A0A5R8QAK1"/>
<evidence type="ECO:0000256" key="6">
    <source>
        <dbReference type="RuleBase" id="RU004075"/>
    </source>
</evidence>
<evidence type="ECO:0000256" key="4">
    <source>
        <dbReference type="PIRSR" id="PIRSR000524-1"/>
    </source>
</evidence>
<dbReference type="Gene3D" id="3.90.1150.10">
    <property type="entry name" value="Aspartate Aminotransferase, domain 1"/>
    <property type="match status" value="1"/>
</dbReference>
<dbReference type="PIRSF" id="PIRSF000524">
    <property type="entry name" value="SPT"/>
    <property type="match status" value="1"/>
</dbReference>
<gene>
    <name evidence="9" type="ORF">FEZ08_09915</name>
</gene>
<evidence type="ECO:0000256" key="3">
    <source>
        <dbReference type="ARBA" id="ARBA00022898"/>
    </source>
</evidence>
<dbReference type="OrthoDB" id="389074at2"/>
<dbReference type="AlphaFoldDB" id="A0A5R8QAK1"/>
<accession>A0A5R8QAK1</accession>
<feature type="binding site" evidence="4">
    <location>
        <position position="338"/>
    </location>
    <ligand>
        <name>substrate</name>
    </ligand>
</feature>
<keyword evidence="10" id="KW-1185">Reference proteome</keyword>